<accession>A0ABP3ZHJ9</accession>
<evidence type="ECO:0000313" key="2">
    <source>
        <dbReference type="EMBL" id="GAA0922239.1"/>
    </source>
</evidence>
<feature type="compositionally biased region" description="Basic and acidic residues" evidence="1">
    <location>
        <begin position="104"/>
        <end position="113"/>
    </location>
</feature>
<keyword evidence="3" id="KW-1185">Reference proteome</keyword>
<dbReference type="Proteomes" id="UP001500418">
    <property type="component" value="Unassembled WGS sequence"/>
</dbReference>
<reference evidence="3" key="1">
    <citation type="journal article" date="2019" name="Int. J. Syst. Evol. Microbiol.">
        <title>The Global Catalogue of Microorganisms (GCM) 10K type strain sequencing project: providing services to taxonomists for standard genome sequencing and annotation.</title>
        <authorList>
            <consortium name="The Broad Institute Genomics Platform"/>
            <consortium name="The Broad Institute Genome Sequencing Center for Infectious Disease"/>
            <person name="Wu L."/>
            <person name="Ma J."/>
        </authorList>
    </citation>
    <scope>NUCLEOTIDE SEQUENCE [LARGE SCALE GENOMIC DNA]</scope>
    <source>
        <strain evidence="3">JCM 11444</strain>
    </source>
</reference>
<dbReference type="EMBL" id="BAAAID010000007">
    <property type="protein sequence ID" value="GAA0922239.1"/>
    <property type="molecule type" value="Genomic_DNA"/>
</dbReference>
<organism evidence="2 3">
    <name type="scientific">Streptomyces rhizosphaericus</name>
    <dbReference type="NCBI Taxonomy" id="114699"/>
    <lineage>
        <taxon>Bacteria</taxon>
        <taxon>Bacillati</taxon>
        <taxon>Actinomycetota</taxon>
        <taxon>Actinomycetes</taxon>
        <taxon>Kitasatosporales</taxon>
        <taxon>Streptomycetaceae</taxon>
        <taxon>Streptomyces</taxon>
        <taxon>Streptomyces violaceusniger group</taxon>
    </lineage>
</organism>
<comment type="caution">
    <text evidence="2">The sequence shown here is derived from an EMBL/GenBank/DDBJ whole genome shotgun (WGS) entry which is preliminary data.</text>
</comment>
<feature type="compositionally biased region" description="Basic and acidic residues" evidence="1">
    <location>
        <begin position="1"/>
        <end position="11"/>
    </location>
</feature>
<feature type="region of interest" description="Disordered" evidence="1">
    <location>
        <begin position="59"/>
        <end position="113"/>
    </location>
</feature>
<evidence type="ECO:0000313" key="3">
    <source>
        <dbReference type="Proteomes" id="UP001500418"/>
    </source>
</evidence>
<name>A0ABP3ZHJ9_9ACTN</name>
<sequence length="113" mass="12083">MDFRYSVRIRSEGSGPDSRIDHGVDQARRIKSVINSRTCMDSLPIISRTAGRDDIREFGTAPYGPRNAPGKHTPAVSAPRPDHTGTGSVRACRPGAGRLGAGRVRVEEGGSVI</sequence>
<evidence type="ECO:0000256" key="1">
    <source>
        <dbReference type="SAM" id="MobiDB-lite"/>
    </source>
</evidence>
<feature type="region of interest" description="Disordered" evidence="1">
    <location>
        <begin position="1"/>
        <end position="22"/>
    </location>
</feature>
<gene>
    <name evidence="2" type="ORF">GCM10009575_017060</name>
</gene>
<protein>
    <submittedName>
        <fullName evidence="2">Uncharacterized protein</fullName>
    </submittedName>
</protein>
<proteinExistence type="predicted"/>